<protein>
    <submittedName>
        <fullName evidence="5">ABC transporter ATP-binding protein</fullName>
    </submittedName>
</protein>
<dbReference type="InterPro" id="IPR003593">
    <property type="entry name" value="AAA+_ATPase"/>
</dbReference>
<dbReference type="Proteomes" id="UP000610960">
    <property type="component" value="Unassembled WGS sequence"/>
</dbReference>
<dbReference type="Gene3D" id="3.40.50.300">
    <property type="entry name" value="P-loop containing nucleotide triphosphate hydrolases"/>
    <property type="match status" value="1"/>
</dbReference>
<dbReference type="InterPro" id="IPR003439">
    <property type="entry name" value="ABC_transporter-like_ATP-bd"/>
</dbReference>
<dbReference type="PROSITE" id="PS50893">
    <property type="entry name" value="ABC_TRANSPORTER_2"/>
    <property type="match status" value="1"/>
</dbReference>
<dbReference type="PANTHER" id="PTHR42711:SF18">
    <property type="entry name" value="ABC TRANSPORTER, ATP-BINDING PROTEIN"/>
    <property type="match status" value="1"/>
</dbReference>
<evidence type="ECO:0000313" key="6">
    <source>
        <dbReference type="Proteomes" id="UP000610960"/>
    </source>
</evidence>
<evidence type="ECO:0000256" key="1">
    <source>
        <dbReference type="ARBA" id="ARBA00022448"/>
    </source>
</evidence>
<evidence type="ECO:0000256" key="2">
    <source>
        <dbReference type="ARBA" id="ARBA00022741"/>
    </source>
</evidence>
<keyword evidence="1" id="KW-0813">Transport</keyword>
<dbReference type="OrthoDB" id="87732at2157"/>
<organism evidence="5 6">
    <name type="scientific">Thermocladium modestius</name>
    <dbReference type="NCBI Taxonomy" id="62609"/>
    <lineage>
        <taxon>Archaea</taxon>
        <taxon>Thermoproteota</taxon>
        <taxon>Thermoprotei</taxon>
        <taxon>Thermoproteales</taxon>
        <taxon>Thermoproteaceae</taxon>
        <taxon>Thermocladium</taxon>
    </lineage>
</organism>
<dbReference type="Pfam" id="PF00005">
    <property type="entry name" value="ABC_tran"/>
    <property type="match status" value="1"/>
</dbReference>
<dbReference type="RefSeq" id="WP_188595975.1">
    <property type="nucleotide sequence ID" value="NZ_BMNL01000001.1"/>
</dbReference>
<keyword evidence="6" id="KW-1185">Reference proteome</keyword>
<evidence type="ECO:0000313" key="5">
    <source>
        <dbReference type="EMBL" id="GGP20018.1"/>
    </source>
</evidence>
<name>A0A830GX52_9CREN</name>
<dbReference type="InterPro" id="IPR017871">
    <property type="entry name" value="ABC_transporter-like_CS"/>
</dbReference>
<dbReference type="EMBL" id="BMNL01000001">
    <property type="protein sequence ID" value="GGP20018.1"/>
    <property type="molecule type" value="Genomic_DNA"/>
</dbReference>
<reference evidence="5" key="1">
    <citation type="journal article" date="2014" name="Int. J. Syst. Evol. Microbiol.">
        <title>Complete genome sequence of Corynebacterium casei LMG S-19264T (=DSM 44701T), isolated from a smear-ripened cheese.</title>
        <authorList>
            <consortium name="US DOE Joint Genome Institute (JGI-PGF)"/>
            <person name="Walter F."/>
            <person name="Albersmeier A."/>
            <person name="Kalinowski J."/>
            <person name="Ruckert C."/>
        </authorList>
    </citation>
    <scope>NUCLEOTIDE SEQUENCE</scope>
    <source>
        <strain evidence="5">JCM 10088</strain>
    </source>
</reference>
<keyword evidence="2" id="KW-0547">Nucleotide-binding</keyword>
<comment type="caution">
    <text evidence="5">The sequence shown here is derived from an EMBL/GenBank/DDBJ whole genome shotgun (WGS) entry which is preliminary data.</text>
</comment>
<gene>
    <name evidence="5" type="ORF">GCM10007981_06330</name>
</gene>
<proteinExistence type="predicted"/>
<dbReference type="InterPro" id="IPR050763">
    <property type="entry name" value="ABC_transporter_ATP-binding"/>
</dbReference>
<dbReference type="AlphaFoldDB" id="A0A830GX52"/>
<evidence type="ECO:0000256" key="3">
    <source>
        <dbReference type="ARBA" id="ARBA00022840"/>
    </source>
</evidence>
<sequence length="303" mass="33407">MGAVEAREIKKRFAAFERTGLIGRRRIVVNALTGLSFDIRWGEAYGLLGPNGAGKSTAVKILSTLLLPDEGSATVNGFDVVSQPREVRRSIGLVLYPDKGFYARLSGRENLVYFGRLYGLNKSEADSRATELLKLMDLSNAADRPYEEYSLGMRVRLSIARALIHDPPVIYLDEPTIGLDPISSKSVRELLMELKKNGKAILLTSHNLWEVEEVCDEVGIINGGRIIMEGEPSEIKARLGLKYVIEIDVNVGSSLRTLRVETKDPAAELRRLLGEVNGEVKGIKIREPTLEEAFVAAVSNGRN</sequence>
<dbReference type="GO" id="GO:0005524">
    <property type="term" value="F:ATP binding"/>
    <property type="evidence" value="ECO:0007669"/>
    <property type="project" value="UniProtKB-KW"/>
</dbReference>
<dbReference type="PROSITE" id="PS00211">
    <property type="entry name" value="ABC_TRANSPORTER_1"/>
    <property type="match status" value="1"/>
</dbReference>
<evidence type="ECO:0000259" key="4">
    <source>
        <dbReference type="PROSITE" id="PS50893"/>
    </source>
</evidence>
<dbReference type="PANTHER" id="PTHR42711">
    <property type="entry name" value="ABC TRANSPORTER ATP-BINDING PROTEIN"/>
    <property type="match status" value="1"/>
</dbReference>
<reference evidence="5" key="2">
    <citation type="submission" date="2020-09" db="EMBL/GenBank/DDBJ databases">
        <authorList>
            <person name="Sun Q."/>
            <person name="Ohkuma M."/>
        </authorList>
    </citation>
    <scope>NUCLEOTIDE SEQUENCE</scope>
    <source>
        <strain evidence="5">JCM 10088</strain>
    </source>
</reference>
<keyword evidence="3 5" id="KW-0067">ATP-binding</keyword>
<feature type="domain" description="ABC transporter" evidence="4">
    <location>
        <begin position="4"/>
        <end position="248"/>
    </location>
</feature>
<dbReference type="SUPFAM" id="SSF52540">
    <property type="entry name" value="P-loop containing nucleoside triphosphate hydrolases"/>
    <property type="match status" value="1"/>
</dbReference>
<dbReference type="SMART" id="SM00382">
    <property type="entry name" value="AAA"/>
    <property type="match status" value="1"/>
</dbReference>
<dbReference type="InterPro" id="IPR027417">
    <property type="entry name" value="P-loop_NTPase"/>
</dbReference>
<dbReference type="GO" id="GO:0016887">
    <property type="term" value="F:ATP hydrolysis activity"/>
    <property type="evidence" value="ECO:0007669"/>
    <property type="project" value="InterPro"/>
</dbReference>
<accession>A0A830GX52</accession>